<sequence length="182" mass="20853">MSKDLIDQHEQNDSPPIRVYKELNKSNGANLQHLGMEGGHADLRYSSGAKEVPQQRGVRRRQPPQQSGCKAREKTVSGASRVHLYGGERRNVRLPTVPVQPAAVPPLRDDHTALPPRRFHPNVWRLLRRRLNERHSGQKPRVRGIAKRHVTDGAVTVERPDQRLRVHEHRAAEPDHLLERLR</sequence>
<organism evidence="2">
    <name type="scientific">Zea mays</name>
    <name type="common">Maize</name>
    <dbReference type="NCBI Taxonomy" id="4577"/>
    <lineage>
        <taxon>Eukaryota</taxon>
        <taxon>Viridiplantae</taxon>
        <taxon>Streptophyta</taxon>
        <taxon>Embryophyta</taxon>
        <taxon>Tracheophyta</taxon>
        <taxon>Spermatophyta</taxon>
        <taxon>Magnoliopsida</taxon>
        <taxon>Liliopsida</taxon>
        <taxon>Poales</taxon>
        <taxon>Poaceae</taxon>
        <taxon>PACMAD clade</taxon>
        <taxon>Panicoideae</taxon>
        <taxon>Andropogonodae</taxon>
        <taxon>Andropogoneae</taxon>
        <taxon>Tripsacinae</taxon>
        <taxon>Zea</taxon>
    </lineage>
</organism>
<proteinExistence type="evidence at transcript level"/>
<dbReference type="EMBL" id="BT068334">
    <property type="protein sequence ID" value="ACN35231.1"/>
    <property type="molecule type" value="mRNA"/>
</dbReference>
<protein>
    <submittedName>
        <fullName evidence="2">Uncharacterized protein</fullName>
    </submittedName>
</protein>
<evidence type="ECO:0000256" key="1">
    <source>
        <dbReference type="SAM" id="MobiDB-lite"/>
    </source>
</evidence>
<feature type="region of interest" description="Disordered" evidence="1">
    <location>
        <begin position="30"/>
        <end position="77"/>
    </location>
</feature>
<evidence type="ECO:0000313" key="2">
    <source>
        <dbReference type="EMBL" id="ACN35231.1"/>
    </source>
</evidence>
<reference evidence="2" key="1">
    <citation type="journal article" date="2009" name="PLoS Genet.">
        <title>Sequencing, mapping, and analysis of 27,455 maize full-length cDNAs.</title>
        <authorList>
            <person name="Soderlund C."/>
            <person name="Descour A."/>
            <person name="Kudrna D."/>
            <person name="Bomhoff M."/>
            <person name="Boyd L."/>
            <person name="Currie J."/>
            <person name="Angelova A."/>
            <person name="Collura K."/>
            <person name="Wissotski M."/>
            <person name="Ashley E."/>
            <person name="Morrow D."/>
            <person name="Fernandes J."/>
            <person name="Walbot V."/>
            <person name="Yu Y."/>
        </authorList>
    </citation>
    <scope>NUCLEOTIDE SEQUENCE</scope>
    <source>
        <strain evidence="2">B73</strain>
    </source>
</reference>
<name>C0PJ65_MAIZE</name>
<dbReference type="AlphaFoldDB" id="C0PJ65"/>
<reference evidence="2" key="2">
    <citation type="submission" date="2012-06" db="EMBL/GenBank/DDBJ databases">
        <authorList>
            <person name="Yu Y."/>
            <person name="Currie J."/>
            <person name="Lomeli R."/>
            <person name="Angelova A."/>
            <person name="Collura K."/>
            <person name="Wissotski M."/>
            <person name="Campos D."/>
            <person name="Kudrna D."/>
            <person name="Golser W."/>
            <person name="Ashely E."/>
            <person name="Descour A."/>
            <person name="Fernandes J."/>
            <person name="Soderlund C."/>
            <person name="Walbot V."/>
        </authorList>
    </citation>
    <scope>NUCLEOTIDE SEQUENCE</scope>
    <source>
        <strain evidence="2">B73</strain>
    </source>
</reference>
<accession>C0PJ65</accession>